<dbReference type="Gene3D" id="3.40.50.12780">
    <property type="entry name" value="N-terminal domain of ligase-like"/>
    <property type="match status" value="1"/>
</dbReference>
<feature type="domain" description="AMP-binding enzyme C-terminal" evidence="4">
    <location>
        <begin position="376"/>
        <end position="451"/>
    </location>
</feature>
<dbReference type="GO" id="GO:0006631">
    <property type="term" value="P:fatty acid metabolic process"/>
    <property type="evidence" value="ECO:0007669"/>
    <property type="project" value="TreeGrafter"/>
</dbReference>
<dbReference type="InterPro" id="IPR045851">
    <property type="entry name" value="AMP-bd_C_sf"/>
</dbReference>
<evidence type="ECO:0000259" key="4">
    <source>
        <dbReference type="Pfam" id="PF13193"/>
    </source>
</evidence>
<dbReference type="Proteomes" id="UP000501058">
    <property type="component" value="Chromosome"/>
</dbReference>
<dbReference type="AlphaFoldDB" id="A0A6G7Y6U1"/>
<dbReference type="EMBL" id="CP049865">
    <property type="protein sequence ID" value="QIK72614.1"/>
    <property type="molecule type" value="Genomic_DNA"/>
</dbReference>
<evidence type="ECO:0000256" key="1">
    <source>
        <dbReference type="ARBA" id="ARBA00006432"/>
    </source>
</evidence>
<evidence type="ECO:0000259" key="3">
    <source>
        <dbReference type="Pfam" id="PF00501"/>
    </source>
</evidence>
<dbReference type="PROSITE" id="PS00455">
    <property type="entry name" value="AMP_BINDING"/>
    <property type="match status" value="1"/>
</dbReference>
<evidence type="ECO:0000313" key="5">
    <source>
        <dbReference type="EMBL" id="QIK72614.1"/>
    </source>
</evidence>
<evidence type="ECO:0000256" key="2">
    <source>
        <dbReference type="ARBA" id="ARBA00022598"/>
    </source>
</evidence>
<dbReference type="RefSeq" id="WP_166233688.1">
    <property type="nucleotide sequence ID" value="NZ_CP049865.1"/>
</dbReference>
<dbReference type="Gene3D" id="3.30.300.30">
    <property type="match status" value="1"/>
</dbReference>
<dbReference type="KEGG" id="prv:G7070_10480"/>
<gene>
    <name evidence="5" type="ORF">G7070_10480</name>
</gene>
<dbReference type="GO" id="GO:0031956">
    <property type="term" value="F:medium-chain fatty acid-CoA ligase activity"/>
    <property type="evidence" value="ECO:0007669"/>
    <property type="project" value="TreeGrafter"/>
</dbReference>
<dbReference type="InterPro" id="IPR042099">
    <property type="entry name" value="ANL_N_sf"/>
</dbReference>
<dbReference type="Pfam" id="PF13193">
    <property type="entry name" value="AMP-binding_C"/>
    <property type="match status" value="1"/>
</dbReference>
<protein>
    <submittedName>
        <fullName evidence="5">Acyl--CoA ligase</fullName>
    </submittedName>
</protein>
<proteinExistence type="inferred from homology"/>
<dbReference type="CDD" id="cd04433">
    <property type="entry name" value="AFD_class_I"/>
    <property type="match status" value="1"/>
</dbReference>
<comment type="similarity">
    <text evidence="1">Belongs to the ATP-dependent AMP-binding enzyme family.</text>
</comment>
<keyword evidence="6" id="KW-1185">Reference proteome</keyword>
<dbReference type="Pfam" id="PF00501">
    <property type="entry name" value="AMP-binding"/>
    <property type="match status" value="1"/>
</dbReference>
<keyword evidence="2 5" id="KW-0436">Ligase</keyword>
<evidence type="ECO:0000313" key="6">
    <source>
        <dbReference type="Proteomes" id="UP000501058"/>
    </source>
</evidence>
<organism evidence="5 6">
    <name type="scientific">Propioniciclava coleopterorum</name>
    <dbReference type="NCBI Taxonomy" id="2714937"/>
    <lineage>
        <taxon>Bacteria</taxon>
        <taxon>Bacillati</taxon>
        <taxon>Actinomycetota</taxon>
        <taxon>Actinomycetes</taxon>
        <taxon>Propionibacteriales</taxon>
        <taxon>Propionibacteriaceae</taxon>
        <taxon>Propioniciclava</taxon>
    </lineage>
</organism>
<sequence length="471" mass="49289">MFTGLVDRRRGGATAILEAGQSGWRRVSYDELLRAAALRREGLARTLRPGQLVFLRGNNSSAWLASFLAATDAGAVVVPLPVSTPEPKVRALAERLGVTAMLDAAHDFAPTRLPHAADAPPPPAGTAVVLLSSGTTGEPKGICLGAEGLAWGIRAEAPANRFVGRPRLVTGPLSHMNGLTNSLRTLAGGGTVVYPADLSGRGVEDALVHGRVEEVLAVPALFAKLLTEGRAGVTFPLVQHVSLGSAAPSEELAGLIAAAFPEAVVTNRYGTTEAGFIVFQFDSDAPLTSLGRPDPRVEVRLRDAADVEGGSEGVLQVRSPLRALGYLGTSAPFPLEADGFVDTGDRFRVGPDGRWAWLGRADDMVDCGGQLISLEEVAQAVRSHPGVLNAQAVAVPSATKANKPVVFVVPRGDAAPGEEELRAWASQQLDPVALPRQVWLLDALPVGAAGKVDLAALRQRALAEARPEVRL</sequence>
<dbReference type="InterPro" id="IPR020845">
    <property type="entry name" value="AMP-binding_CS"/>
</dbReference>
<dbReference type="InterPro" id="IPR025110">
    <property type="entry name" value="AMP-bd_C"/>
</dbReference>
<dbReference type="InterPro" id="IPR000873">
    <property type="entry name" value="AMP-dep_synth/lig_dom"/>
</dbReference>
<dbReference type="PANTHER" id="PTHR43201:SF5">
    <property type="entry name" value="MEDIUM-CHAIN ACYL-COA LIGASE ACSF2, MITOCHONDRIAL"/>
    <property type="match status" value="1"/>
</dbReference>
<feature type="domain" description="AMP-dependent synthetase/ligase" evidence="3">
    <location>
        <begin position="9"/>
        <end position="327"/>
    </location>
</feature>
<dbReference type="SUPFAM" id="SSF56801">
    <property type="entry name" value="Acetyl-CoA synthetase-like"/>
    <property type="match status" value="1"/>
</dbReference>
<dbReference type="PANTHER" id="PTHR43201">
    <property type="entry name" value="ACYL-COA SYNTHETASE"/>
    <property type="match status" value="1"/>
</dbReference>
<name>A0A6G7Y6U1_9ACTN</name>
<accession>A0A6G7Y6U1</accession>
<reference evidence="5 6" key="1">
    <citation type="submission" date="2020-03" db="EMBL/GenBank/DDBJ databases">
        <title>Propioniciclava sp. nov., isolated from Hydrophilus acuminatus.</title>
        <authorList>
            <person name="Hyun D.-W."/>
            <person name="Bae J.-W."/>
        </authorList>
    </citation>
    <scope>NUCLEOTIDE SEQUENCE [LARGE SCALE GENOMIC DNA]</scope>
    <source>
        <strain evidence="5 6">HDW11</strain>
    </source>
</reference>